<dbReference type="Proteomes" id="UP000094172">
    <property type="component" value="Unassembled WGS sequence"/>
</dbReference>
<evidence type="ECO:0000313" key="2">
    <source>
        <dbReference type="EMBL" id="ODR94875.1"/>
    </source>
</evidence>
<gene>
    <name evidence="2" type="ORF">AUC70_03510</name>
</gene>
<feature type="region of interest" description="Disordered" evidence="1">
    <location>
        <begin position="115"/>
        <end position="187"/>
    </location>
</feature>
<evidence type="ECO:0000313" key="3">
    <source>
        <dbReference type="Proteomes" id="UP000094172"/>
    </source>
</evidence>
<dbReference type="AlphaFoldDB" id="A0A1E3VMW4"/>
<sequence length="187" mass="19715">MLACAALLGGCGGVELEGKVFDYAGLSGKVGGPKVDPTMSARAPLMVPPNTRSLPAPTENRSIAAARQDWPDDPEKVRVREVEQQKAVVAEAEAAAEPLNAYAGKETLIDKLFQGGKKKRIEEPVPDVPEPDASDAIPGSRSTVATSGQPITPHQAEAPLPDQNRQAFEPKTPSSYKSGSGTQRGLY</sequence>
<protein>
    <submittedName>
        <fullName evidence="2">Uncharacterized protein</fullName>
    </submittedName>
</protein>
<name>A0A1E3VMW4_9HYPH</name>
<comment type="caution">
    <text evidence="2">The sequence shown here is derived from an EMBL/GenBank/DDBJ whole genome shotgun (WGS) entry which is preliminary data.</text>
</comment>
<evidence type="ECO:0000256" key="1">
    <source>
        <dbReference type="SAM" id="MobiDB-lite"/>
    </source>
</evidence>
<feature type="compositionally biased region" description="Polar residues" evidence="1">
    <location>
        <begin position="140"/>
        <end position="152"/>
    </location>
</feature>
<proteinExistence type="predicted"/>
<accession>A0A1E3VMW4</accession>
<keyword evidence="3" id="KW-1185">Reference proteome</keyword>
<organism evidence="2 3">
    <name type="scientific">Methyloceanibacter stevinii</name>
    <dbReference type="NCBI Taxonomy" id="1774970"/>
    <lineage>
        <taxon>Bacteria</taxon>
        <taxon>Pseudomonadati</taxon>
        <taxon>Pseudomonadota</taxon>
        <taxon>Alphaproteobacteria</taxon>
        <taxon>Hyphomicrobiales</taxon>
        <taxon>Hyphomicrobiaceae</taxon>
        <taxon>Methyloceanibacter</taxon>
    </lineage>
</organism>
<feature type="region of interest" description="Disordered" evidence="1">
    <location>
        <begin position="35"/>
        <end position="58"/>
    </location>
</feature>
<reference evidence="2 3" key="1">
    <citation type="journal article" date="2016" name="Environ. Microbiol.">
        <title>New Methyloceanibacter diversity from North Sea sediments includes methanotroph containing solely the soluble methane monooxygenase.</title>
        <authorList>
            <person name="Vekeman B."/>
            <person name="Kerckhof F.M."/>
            <person name="Cremers G."/>
            <person name="de Vos P."/>
            <person name="Vandamme P."/>
            <person name="Boon N."/>
            <person name="Op den Camp H.J."/>
            <person name="Heylen K."/>
        </authorList>
    </citation>
    <scope>NUCLEOTIDE SEQUENCE [LARGE SCALE GENOMIC DNA]</scope>
    <source>
        <strain evidence="2 3">R-67176</strain>
    </source>
</reference>
<dbReference type="EMBL" id="LPWE01000011">
    <property type="protein sequence ID" value="ODR94875.1"/>
    <property type="molecule type" value="Genomic_DNA"/>
</dbReference>
<feature type="compositionally biased region" description="Polar residues" evidence="1">
    <location>
        <begin position="172"/>
        <end position="187"/>
    </location>
</feature>